<feature type="transmembrane region" description="Helical" evidence="2">
    <location>
        <begin position="46"/>
        <end position="67"/>
    </location>
</feature>
<evidence type="ECO:0000256" key="1">
    <source>
        <dbReference type="SAM" id="MobiDB-lite"/>
    </source>
</evidence>
<feature type="transmembrane region" description="Helical" evidence="2">
    <location>
        <begin position="235"/>
        <end position="252"/>
    </location>
</feature>
<feature type="region of interest" description="Disordered" evidence="1">
    <location>
        <begin position="1"/>
        <end position="28"/>
    </location>
</feature>
<dbReference type="Proteomes" id="UP001597116">
    <property type="component" value="Unassembled WGS sequence"/>
</dbReference>
<organism evidence="4 5">
    <name type="scientific">Larkinella insperata</name>
    <dbReference type="NCBI Taxonomy" id="332158"/>
    <lineage>
        <taxon>Bacteria</taxon>
        <taxon>Pseudomonadati</taxon>
        <taxon>Bacteroidota</taxon>
        <taxon>Cytophagia</taxon>
        <taxon>Cytophagales</taxon>
        <taxon>Spirosomataceae</taxon>
        <taxon>Larkinella</taxon>
    </lineage>
</organism>
<feature type="transmembrane region" description="Helical" evidence="2">
    <location>
        <begin position="73"/>
        <end position="93"/>
    </location>
</feature>
<gene>
    <name evidence="4" type="ORF">ACFQ4C_14105</name>
</gene>
<evidence type="ECO:0000313" key="4">
    <source>
        <dbReference type="EMBL" id="MFD1142255.1"/>
    </source>
</evidence>
<feature type="domain" description="VIT" evidence="3">
    <location>
        <begin position="355"/>
        <end position="485"/>
    </location>
</feature>
<keyword evidence="2" id="KW-0812">Transmembrane</keyword>
<dbReference type="EMBL" id="JBHTLP010000008">
    <property type="protein sequence ID" value="MFD1142255.1"/>
    <property type="molecule type" value="Genomic_DNA"/>
</dbReference>
<evidence type="ECO:0000256" key="2">
    <source>
        <dbReference type="SAM" id="Phobius"/>
    </source>
</evidence>
<keyword evidence="2" id="KW-0472">Membrane</keyword>
<dbReference type="InterPro" id="IPR031005">
    <property type="entry name" value="Sorted_by_XrtN"/>
</dbReference>
<feature type="transmembrane region" description="Helical" evidence="2">
    <location>
        <begin position="169"/>
        <end position="189"/>
    </location>
</feature>
<comment type="caution">
    <text evidence="4">The sequence shown here is derived from an EMBL/GenBank/DDBJ whole genome shotgun (WGS) entry which is preliminary data.</text>
</comment>
<sequence length="879" mass="100255">MDTHFNPPTKADLVSSSPFESINSTSTTPGPINQPPWWWLVFRQPLFGWGLVAVGVSALIFGGYDWYGARNGFAHNFALFVFHYSLATAYTILLLTNKMLRFSRTQPEQGRPARLSMMVLWLMSAYALNRDLPVFHESVPWLQGLLVLAGMALLGVAWLNGLSVRGQQVLLFVLTVVWCLFLYQTIYALPYYPYGFLGLVLLGVGGHIFIPFVLTIGVGSILWQSWRDHEHRQPAITAGLFVPLAIAFWFVHQWTQLDTRIRYTTNAIAARKDDELPVWILLAQQLPNNWITQRYLKTGSVYSQVDDWGNKVFEHQWELKRHDPLVMIATALRKPSKTWDVGGNKLIGMLYNFRHENEERLWSGTDLRTTNVLTQTRIYPEYRLAYTEKTLQVYNGNQYMQQEALYTFHLSPGSVVTSLSLWINGREEKGVLTTKAKADSAYRTIVGVEERDPSVVHWREGNRITVRVFPCMPGQTRQVKIGITSPLRLENESGDVPQLVYENPWFDGPDGRNATETVKLDFSQQPQHPVLSDYLKTGWFEKPLGKHLLRESTYQPRWEIRFDAPALATGGFRFNGHTYQLQPARQNLEAFDPRAIYLDLHQDWTKADIDAVLTMAEKRPVWVYTDELIQLTPGNRDDLIDQLLEQRFSVFPFYRIPDPGSALFVTKGAQTGPQLEDLAGSSYARALSQQRVNQPPVRTFCLSKPSDLVKTLSEFGIFQTDYGSIQELQSLLRQRQFAAPTVANQSTFLPQSGVRIVRRPDGGKTVLEASAAPDHLVRLYAYNHLLNQIGRHYFSPDFRQESLIAEARQAHIVSPLSSLLVLETLQDYDRFKIKKTSDGLGNATLKNTGAVPEPHEWALLLLLALWMGYSWQKRRYAGN</sequence>
<dbReference type="RefSeq" id="WP_265992753.1">
    <property type="nucleotide sequence ID" value="NZ_CP110973.1"/>
</dbReference>
<accession>A0ABW3QFK0</accession>
<dbReference type="Pfam" id="PF08487">
    <property type="entry name" value="VIT"/>
    <property type="match status" value="1"/>
</dbReference>
<keyword evidence="2" id="KW-1133">Transmembrane helix</keyword>
<dbReference type="InterPro" id="IPR013694">
    <property type="entry name" value="VIT"/>
</dbReference>
<name>A0ABW3QFK0_9BACT</name>
<dbReference type="NCBIfam" id="TIGR04477">
    <property type="entry name" value="sorted_by_XrtN"/>
    <property type="match status" value="1"/>
</dbReference>
<feature type="compositionally biased region" description="Polar residues" evidence="1">
    <location>
        <begin position="14"/>
        <end position="28"/>
    </location>
</feature>
<reference evidence="5" key="1">
    <citation type="journal article" date="2019" name="Int. J. Syst. Evol. Microbiol.">
        <title>The Global Catalogue of Microorganisms (GCM) 10K type strain sequencing project: providing services to taxonomists for standard genome sequencing and annotation.</title>
        <authorList>
            <consortium name="The Broad Institute Genomics Platform"/>
            <consortium name="The Broad Institute Genome Sequencing Center for Infectious Disease"/>
            <person name="Wu L."/>
            <person name="Ma J."/>
        </authorList>
    </citation>
    <scope>NUCLEOTIDE SEQUENCE [LARGE SCALE GENOMIC DNA]</scope>
    <source>
        <strain evidence="5">CCUG 55608</strain>
    </source>
</reference>
<protein>
    <submittedName>
        <fullName evidence="4">XrtN system VIT domain-containing protein</fullName>
    </submittedName>
</protein>
<dbReference type="PROSITE" id="PS51468">
    <property type="entry name" value="VIT"/>
    <property type="match status" value="1"/>
</dbReference>
<evidence type="ECO:0000313" key="5">
    <source>
        <dbReference type="Proteomes" id="UP001597116"/>
    </source>
</evidence>
<feature type="transmembrane region" description="Helical" evidence="2">
    <location>
        <begin position="195"/>
        <end position="223"/>
    </location>
</feature>
<feature type="transmembrane region" description="Helical" evidence="2">
    <location>
        <begin position="141"/>
        <end position="162"/>
    </location>
</feature>
<proteinExistence type="predicted"/>
<evidence type="ECO:0000259" key="3">
    <source>
        <dbReference type="PROSITE" id="PS51468"/>
    </source>
</evidence>
<keyword evidence="5" id="KW-1185">Reference proteome</keyword>